<keyword evidence="2" id="KW-1185">Reference proteome</keyword>
<dbReference type="RefSeq" id="WP_269337247.1">
    <property type="nucleotide sequence ID" value="NZ_JBFSSG010000001.1"/>
</dbReference>
<organism evidence="1 2">
    <name type="scientific">Vibrio pomeroyi</name>
    <dbReference type="NCBI Taxonomy" id="198832"/>
    <lineage>
        <taxon>Bacteria</taxon>
        <taxon>Pseudomonadati</taxon>
        <taxon>Pseudomonadota</taxon>
        <taxon>Gammaproteobacteria</taxon>
        <taxon>Vibrionales</taxon>
        <taxon>Vibrionaceae</taxon>
        <taxon>Vibrio</taxon>
    </lineage>
</organism>
<protein>
    <submittedName>
        <fullName evidence="1">Uncharacterized protein</fullName>
    </submittedName>
</protein>
<accession>A0ABV4MQS7</accession>
<comment type="caution">
    <text evidence="1">The sequence shown here is derived from an EMBL/GenBank/DDBJ whole genome shotgun (WGS) entry which is preliminary data.</text>
</comment>
<dbReference type="EMBL" id="JBFSSG010000001">
    <property type="protein sequence ID" value="MEZ8719496.1"/>
    <property type="molecule type" value="Genomic_DNA"/>
</dbReference>
<name>A0ABV4MQS7_9VIBR</name>
<evidence type="ECO:0000313" key="1">
    <source>
        <dbReference type="EMBL" id="MEZ8719496.1"/>
    </source>
</evidence>
<evidence type="ECO:0000313" key="2">
    <source>
        <dbReference type="Proteomes" id="UP001570071"/>
    </source>
</evidence>
<proteinExistence type="predicted"/>
<sequence length="66" mass="7507">MNNYLLIGRVCDCDNEVKIVTATSSDIAEDAFKEHLKEFQDWNGEDIYIDTNQLLEEAIKEAIIAS</sequence>
<gene>
    <name evidence="1" type="ORF">AB6D66_00360</name>
</gene>
<reference evidence="1 2" key="1">
    <citation type="journal article" date="2024" name="ISME J.">
        <title>Tailless and filamentous prophages are predominant in marine Vibrio.</title>
        <authorList>
            <person name="Steensen K."/>
            <person name="Seneca J."/>
            <person name="Bartlau N."/>
            <person name="Yu X.A."/>
            <person name="Hussain F.A."/>
            <person name="Polz M.F."/>
        </authorList>
    </citation>
    <scope>NUCLEOTIDE SEQUENCE [LARGE SCALE GENOMIC DNA]</scope>
    <source>
        <strain evidence="1 2">10N.239.312.F12</strain>
    </source>
</reference>
<dbReference type="Proteomes" id="UP001570071">
    <property type="component" value="Unassembled WGS sequence"/>
</dbReference>